<feature type="non-terminal residue" evidence="1">
    <location>
        <position position="1"/>
    </location>
</feature>
<gene>
    <name evidence="1" type="ORF">EWB00_005492</name>
</gene>
<dbReference type="AlphaFoldDB" id="A0A4Z2D2G2"/>
<reference evidence="1 2" key="1">
    <citation type="submission" date="2019-03" db="EMBL/GenBank/DDBJ databases">
        <title>An improved genome assembly of the fluke Schistosoma japonicum.</title>
        <authorList>
            <person name="Hu W."/>
            <person name="Luo F."/>
            <person name="Yin M."/>
            <person name="Mo X."/>
            <person name="Sun C."/>
            <person name="Wu Q."/>
            <person name="Zhu B."/>
            <person name="Xiang M."/>
            <person name="Wang J."/>
            <person name="Wang Y."/>
            <person name="Zhang T."/>
            <person name="Xu B."/>
            <person name="Zheng H."/>
            <person name="Feng Z."/>
        </authorList>
    </citation>
    <scope>NUCLEOTIDE SEQUENCE [LARGE SCALE GENOMIC DNA]</scope>
    <source>
        <strain evidence="1">HuSjv2</strain>
        <tissue evidence="1">Worms</tissue>
    </source>
</reference>
<comment type="caution">
    <text evidence="1">The sequence shown here is derived from an EMBL/GenBank/DDBJ whole genome shotgun (WGS) entry which is preliminary data.</text>
</comment>
<proteinExistence type="predicted"/>
<feature type="non-terminal residue" evidence="1">
    <location>
        <position position="134"/>
    </location>
</feature>
<keyword evidence="2" id="KW-1185">Reference proteome</keyword>
<dbReference type="Proteomes" id="UP000311919">
    <property type="component" value="Unassembled WGS sequence"/>
</dbReference>
<name>A0A4Z2D2G2_SCHJA</name>
<evidence type="ECO:0000313" key="1">
    <source>
        <dbReference type="EMBL" id="TNN10340.1"/>
    </source>
</evidence>
<sequence>YIGSRSLNFYERGSYLSGNEISENSSFMEDIGFQVTSNQFSLQISTHIQKCIFNYDWSQTYYCQSHPEAINGTIVEEQLIHREVISIPYGRYLLILTFIPQPRCLAQTTKNACNTESTPNANCTWCPRGEKCFL</sequence>
<dbReference type="EMBL" id="SKCS01000361">
    <property type="protein sequence ID" value="TNN10340.1"/>
    <property type="molecule type" value="Genomic_DNA"/>
</dbReference>
<protein>
    <recommendedName>
        <fullName evidence="3">Egg protein</fullName>
    </recommendedName>
</protein>
<accession>A0A4Z2D2G2</accession>
<evidence type="ECO:0000313" key="2">
    <source>
        <dbReference type="Proteomes" id="UP000311919"/>
    </source>
</evidence>
<dbReference type="OrthoDB" id="6242031at2759"/>
<organism evidence="1 2">
    <name type="scientific">Schistosoma japonicum</name>
    <name type="common">Blood fluke</name>
    <dbReference type="NCBI Taxonomy" id="6182"/>
    <lineage>
        <taxon>Eukaryota</taxon>
        <taxon>Metazoa</taxon>
        <taxon>Spiralia</taxon>
        <taxon>Lophotrochozoa</taxon>
        <taxon>Platyhelminthes</taxon>
        <taxon>Trematoda</taxon>
        <taxon>Digenea</taxon>
        <taxon>Strigeidida</taxon>
        <taxon>Schistosomatoidea</taxon>
        <taxon>Schistosomatidae</taxon>
        <taxon>Schistosoma</taxon>
    </lineage>
</organism>
<evidence type="ECO:0008006" key="3">
    <source>
        <dbReference type="Google" id="ProtNLM"/>
    </source>
</evidence>